<comment type="caution">
    <text evidence="2">The sequence shown here is derived from an EMBL/GenBank/DDBJ whole genome shotgun (WGS) entry which is preliminary data.</text>
</comment>
<reference evidence="2 3" key="1">
    <citation type="submission" date="2019-07" db="EMBL/GenBank/DDBJ databases">
        <title>De Novo Assembly of kiwifruit Actinidia rufa.</title>
        <authorList>
            <person name="Sugita-Konishi S."/>
            <person name="Sato K."/>
            <person name="Mori E."/>
            <person name="Abe Y."/>
            <person name="Kisaki G."/>
            <person name="Hamano K."/>
            <person name="Suezawa K."/>
            <person name="Otani M."/>
            <person name="Fukuda T."/>
            <person name="Manabe T."/>
            <person name="Gomi K."/>
            <person name="Tabuchi M."/>
            <person name="Akimitsu K."/>
            <person name="Kataoka I."/>
        </authorList>
    </citation>
    <scope>NUCLEOTIDE SEQUENCE [LARGE SCALE GENOMIC DNA]</scope>
    <source>
        <strain evidence="3">cv. Fuchu</strain>
    </source>
</reference>
<dbReference type="AlphaFoldDB" id="A0A7J0FQJ6"/>
<evidence type="ECO:0000256" key="1">
    <source>
        <dbReference type="SAM" id="MobiDB-lite"/>
    </source>
</evidence>
<protein>
    <submittedName>
        <fullName evidence="2">Uncharacterized protein</fullName>
    </submittedName>
</protein>
<feature type="region of interest" description="Disordered" evidence="1">
    <location>
        <begin position="1"/>
        <end position="36"/>
    </location>
</feature>
<name>A0A7J0FQJ6_9ERIC</name>
<organism evidence="2 3">
    <name type="scientific">Actinidia rufa</name>
    <dbReference type="NCBI Taxonomy" id="165716"/>
    <lineage>
        <taxon>Eukaryota</taxon>
        <taxon>Viridiplantae</taxon>
        <taxon>Streptophyta</taxon>
        <taxon>Embryophyta</taxon>
        <taxon>Tracheophyta</taxon>
        <taxon>Spermatophyta</taxon>
        <taxon>Magnoliopsida</taxon>
        <taxon>eudicotyledons</taxon>
        <taxon>Gunneridae</taxon>
        <taxon>Pentapetalae</taxon>
        <taxon>asterids</taxon>
        <taxon>Ericales</taxon>
        <taxon>Actinidiaceae</taxon>
        <taxon>Actinidia</taxon>
    </lineage>
</organism>
<accession>A0A7J0FQJ6</accession>
<gene>
    <name evidence="2" type="ORF">Acr_14g0006270</name>
</gene>
<keyword evidence="3" id="KW-1185">Reference proteome</keyword>
<dbReference type="OrthoDB" id="1194658at2759"/>
<feature type="region of interest" description="Disordered" evidence="1">
    <location>
        <begin position="460"/>
        <end position="494"/>
    </location>
</feature>
<sequence>MVRSPRSSPNRHGGRCERGRLSHIECDPPPPGRRRYNVPKPPVNSAKSSWSITTASCFIAKGSVCRPLIGVHVFDGEEEDTLVGLQNGYTVACVCRPRWLGDGFWKTFHIWVNARWFERQVLRFATLLAHGRRMALDPLFLGTLFRRLDLIYDCQLWSQVRCDVVTYLDTPFLQMFVFELFPNIAPTPNVFTEFLEDSFERDLSEEHIFNELGESIPQHQRPYLLCYLDSGAGVSSIVLDCARCQPRQPCPRENGRVRHKSHTHTRVVSCRVDTSTSSQNAKSRIVGALWALQGNIPAFNDVILMWIAEVCNPHKVAWQLGYDQGIILATNCPSTEEYYLAVLLAPSPAAILLGKLIYLSKRGNCTRIDAEELKAQGHQFYYCPASHVLSKVSFDHPRACKCAAAGTLGFTSLDELEALYAGHIPEELGVHEDYGFGRYRPRCSDSLQICEPREGVGTAVRRGKDDFEDKGKGKQVVSPQPRKKARRVGLSAED</sequence>
<feature type="compositionally biased region" description="Basic and acidic residues" evidence="1">
    <location>
        <begin position="14"/>
        <end position="26"/>
    </location>
</feature>
<feature type="compositionally biased region" description="Polar residues" evidence="1">
    <location>
        <begin position="1"/>
        <end position="10"/>
    </location>
</feature>
<evidence type="ECO:0000313" key="3">
    <source>
        <dbReference type="Proteomes" id="UP000585474"/>
    </source>
</evidence>
<dbReference type="EMBL" id="BJWL01000014">
    <property type="protein sequence ID" value="GFZ00992.1"/>
    <property type="molecule type" value="Genomic_DNA"/>
</dbReference>
<proteinExistence type="predicted"/>
<dbReference type="Proteomes" id="UP000585474">
    <property type="component" value="Unassembled WGS sequence"/>
</dbReference>
<feature type="compositionally biased region" description="Basic and acidic residues" evidence="1">
    <location>
        <begin position="462"/>
        <end position="472"/>
    </location>
</feature>
<evidence type="ECO:0000313" key="2">
    <source>
        <dbReference type="EMBL" id="GFZ00992.1"/>
    </source>
</evidence>